<comment type="subcellular location">
    <subcellularLocation>
        <location evidence="2 15">Nucleus</location>
    </subcellularLocation>
</comment>
<evidence type="ECO:0000256" key="15">
    <source>
        <dbReference type="RuleBase" id="RU365038"/>
    </source>
</evidence>
<keyword evidence="8 15" id="KW-0833">Ubl conjugation pathway</keyword>
<evidence type="ECO:0000256" key="11">
    <source>
        <dbReference type="ARBA" id="ARBA00023054"/>
    </source>
</evidence>
<evidence type="ECO:0000256" key="3">
    <source>
        <dbReference type="ARBA" id="ARBA00004906"/>
    </source>
</evidence>
<dbReference type="InParanoid" id="A0A4V3SIR9"/>
<dbReference type="OrthoDB" id="654191at2759"/>
<keyword evidence="9 15" id="KW-0862">Zinc</keyword>
<proteinExistence type="inferred from homology"/>
<dbReference type="EC" id="2.3.2.27" evidence="15"/>
<dbReference type="CDD" id="cd16499">
    <property type="entry name" value="RING-HC_Bre1-like"/>
    <property type="match status" value="1"/>
</dbReference>
<gene>
    <name evidence="19" type="ORF">EX30DRAFT_371767</name>
</gene>
<keyword evidence="10 15" id="KW-0156">Chromatin regulator</keyword>
<dbReference type="Pfam" id="PF08647">
    <property type="entry name" value="BRE1"/>
    <property type="match status" value="1"/>
</dbReference>
<dbReference type="PROSITE" id="PS00518">
    <property type="entry name" value="ZF_RING_1"/>
    <property type="match status" value="1"/>
</dbReference>
<protein>
    <recommendedName>
        <fullName evidence="15">E3 ubiquitin protein ligase</fullName>
        <ecNumber evidence="15">2.3.2.27</ecNumber>
    </recommendedName>
</protein>
<evidence type="ECO:0000256" key="10">
    <source>
        <dbReference type="ARBA" id="ARBA00022853"/>
    </source>
</evidence>
<feature type="compositionally biased region" description="Basic and acidic residues" evidence="17">
    <location>
        <begin position="177"/>
        <end position="188"/>
    </location>
</feature>
<keyword evidence="20" id="KW-1185">Reference proteome</keyword>
<comment type="function">
    <text evidence="13">E3 ubiquitin-protein ligase that mediates monoubiquitination of histone H2B to form H2BK123ub1. H2BK123ub1 gives a specific tag for epigenetic transcriptional activation and is also a prerequisite for H3K4me and H3K79me formation.</text>
</comment>
<evidence type="ECO:0000256" key="12">
    <source>
        <dbReference type="ARBA" id="ARBA00023242"/>
    </source>
</evidence>
<dbReference type="InterPro" id="IPR001841">
    <property type="entry name" value="Znf_RING"/>
</dbReference>
<dbReference type="InterPro" id="IPR013083">
    <property type="entry name" value="Znf_RING/FYVE/PHD"/>
</dbReference>
<dbReference type="InterPro" id="IPR013956">
    <property type="entry name" value="E3_ubiquit_lig_Bre1"/>
</dbReference>
<dbReference type="UniPathway" id="UPA00143"/>
<organism evidence="19 20">
    <name type="scientific">Ascodesmis nigricans</name>
    <dbReference type="NCBI Taxonomy" id="341454"/>
    <lineage>
        <taxon>Eukaryota</taxon>
        <taxon>Fungi</taxon>
        <taxon>Dikarya</taxon>
        <taxon>Ascomycota</taxon>
        <taxon>Pezizomycotina</taxon>
        <taxon>Pezizomycetes</taxon>
        <taxon>Pezizales</taxon>
        <taxon>Ascodesmidaceae</taxon>
        <taxon>Ascodesmis</taxon>
    </lineage>
</organism>
<dbReference type="PROSITE" id="PS50089">
    <property type="entry name" value="ZF_RING_2"/>
    <property type="match status" value="1"/>
</dbReference>
<evidence type="ECO:0000256" key="2">
    <source>
        <dbReference type="ARBA" id="ARBA00004123"/>
    </source>
</evidence>
<evidence type="ECO:0000256" key="17">
    <source>
        <dbReference type="SAM" id="MobiDB-lite"/>
    </source>
</evidence>
<feature type="coiled-coil region" evidence="16">
    <location>
        <begin position="220"/>
        <end position="353"/>
    </location>
</feature>
<dbReference type="PANTHER" id="PTHR23163:SF0">
    <property type="entry name" value="E3 UBIQUITIN-PROTEIN LIGASE BRE1"/>
    <property type="match status" value="1"/>
</dbReference>
<evidence type="ECO:0000256" key="9">
    <source>
        <dbReference type="ARBA" id="ARBA00022833"/>
    </source>
</evidence>
<dbReference type="Pfam" id="PF13923">
    <property type="entry name" value="zf-C3HC4_2"/>
    <property type="match status" value="1"/>
</dbReference>
<dbReference type="EMBL" id="ML220121">
    <property type="protein sequence ID" value="TGZ81085.1"/>
    <property type="molecule type" value="Genomic_DNA"/>
</dbReference>
<dbReference type="Pfam" id="PF26095">
    <property type="entry name" value="CC_Bre1"/>
    <property type="match status" value="1"/>
</dbReference>
<keyword evidence="12 15" id="KW-0539">Nucleus</keyword>
<dbReference type="InterPro" id="IPR017907">
    <property type="entry name" value="Znf_RING_CS"/>
</dbReference>
<dbReference type="PANTHER" id="PTHR23163">
    <property type="entry name" value="RING FINGER PROTEIN-RELATED"/>
    <property type="match status" value="1"/>
</dbReference>
<reference evidence="19 20" key="1">
    <citation type="submission" date="2019-04" db="EMBL/GenBank/DDBJ databases">
        <title>Comparative genomics and transcriptomics to analyze fruiting body development in filamentous ascomycetes.</title>
        <authorList>
            <consortium name="DOE Joint Genome Institute"/>
            <person name="Lutkenhaus R."/>
            <person name="Traeger S."/>
            <person name="Breuer J."/>
            <person name="Kuo A."/>
            <person name="Lipzen A."/>
            <person name="Pangilinan J."/>
            <person name="Dilworth D."/>
            <person name="Sandor L."/>
            <person name="Poggeler S."/>
            <person name="Barry K."/>
            <person name="Grigoriev I.V."/>
            <person name="Nowrousian M."/>
        </authorList>
    </citation>
    <scope>NUCLEOTIDE SEQUENCE [LARGE SCALE GENOMIC DNA]</scope>
    <source>
        <strain evidence="19 20">CBS 389.68</strain>
    </source>
</reference>
<evidence type="ECO:0000256" key="16">
    <source>
        <dbReference type="SAM" id="Coils"/>
    </source>
</evidence>
<feature type="region of interest" description="Disordered" evidence="17">
    <location>
        <begin position="177"/>
        <end position="215"/>
    </location>
</feature>
<evidence type="ECO:0000256" key="1">
    <source>
        <dbReference type="ARBA" id="ARBA00000900"/>
    </source>
</evidence>
<evidence type="ECO:0000313" key="19">
    <source>
        <dbReference type="EMBL" id="TGZ81085.1"/>
    </source>
</evidence>
<dbReference type="Proteomes" id="UP000298138">
    <property type="component" value="Unassembled WGS sequence"/>
</dbReference>
<name>A0A4V3SIR9_9PEZI</name>
<evidence type="ECO:0000256" key="4">
    <source>
        <dbReference type="ARBA" id="ARBA00005555"/>
    </source>
</evidence>
<dbReference type="GO" id="GO:0016567">
    <property type="term" value="P:protein ubiquitination"/>
    <property type="evidence" value="ECO:0007669"/>
    <property type="project" value="UniProtKB-UniRule"/>
</dbReference>
<feature type="coiled-coil region" evidence="16">
    <location>
        <begin position="477"/>
        <end position="525"/>
    </location>
</feature>
<evidence type="ECO:0000313" key="20">
    <source>
        <dbReference type="Proteomes" id="UP000298138"/>
    </source>
</evidence>
<dbReference type="FunCoup" id="A0A4V3SIR9">
    <property type="interactions" value="877"/>
</dbReference>
<dbReference type="STRING" id="341454.A0A4V3SIR9"/>
<evidence type="ECO:0000256" key="13">
    <source>
        <dbReference type="ARBA" id="ARBA00059679"/>
    </source>
</evidence>
<comment type="catalytic activity">
    <reaction evidence="1 15">
        <text>S-ubiquitinyl-[E2 ubiquitin-conjugating enzyme]-L-cysteine + [acceptor protein]-L-lysine = [E2 ubiquitin-conjugating enzyme]-L-cysteine + N(6)-ubiquitinyl-[acceptor protein]-L-lysine.</text>
        <dbReference type="EC" id="2.3.2.27"/>
    </reaction>
</comment>
<dbReference type="Gene3D" id="3.30.40.10">
    <property type="entry name" value="Zinc/RING finger domain, C3HC4 (zinc finger)"/>
    <property type="match status" value="1"/>
</dbReference>
<keyword evidence="11 15" id="KW-0175">Coiled coil</keyword>
<dbReference type="GO" id="GO:0061630">
    <property type="term" value="F:ubiquitin protein ligase activity"/>
    <property type="evidence" value="ECO:0007669"/>
    <property type="project" value="UniProtKB-EC"/>
</dbReference>
<dbReference type="InterPro" id="IPR058643">
    <property type="entry name" value="BRE1-like_CC"/>
</dbReference>
<keyword evidence="5 15" id="KW-0808">Transferase</keyword>
<dbReference type="SUPFAM" id="SSF57850">
    <property type="entry name" value="RING/U-box"/>
    <property type="match status" value="1"/>
</dbReference>
<keyword evidence="7 14" id="KW-0863">Zinc-finger</keyword>
<evidence type="ECO:0000256" key="8">
    <source>
        <dbReference type="ARBA" id="ARBA00022786"/>
    </source>
</evidence>
<dbReference type="GO" id="GO:0033503">
    <property type="term" value="C:HULC complex"/>
    <property type="evidence" value="ECO:0007669"/>
    <property type="project" value="TreeGrafter"/>
</dbReference>
<comment type="pathway">
    <text evidence="3 15">Protein modification; protein ubiquitination.</text>
</comment>
<dbReference type="GO" id="GO:0006325">
    <property type="term" value="P:chromatin organization"/>
    <property type="evidence" value="ECO:0007669"/>
    <property type="project" value="UniProtKB-KW"/>
</dbReference>
<keyword evidence="6 15" id="KW-0479">Metal-binding</keyword>
<dbReference type="AlphaFoldDB" id="A0A4V3SIR9"/>
<evidence type="ECO:0000256" key="7">
    <source>
        <dbReference type="ARBA" id="ARBA00022771"/>
    </source>
</evidence>
<evidence type="ECO:0000259" key="18">
    <source>
        <dbReference type="PROSITE" id="PS50089"/>
    </source>
</evidence>
<sequence>MQHFQKEAIWRQMQEYKRERNILENRVEELEKKSVYHDDHLRIVDAWWSQLLDEVRLVAGDAEVGSNLYQNGDASELPSSLFFDDVTTFTNHLKHKRDQITSSLKNLFEMMKNGAPLKSESERIDDLQQRIRQLLIHEKANKVEISRLEKELEGANTRLAEATVKYLTAEKKADRLRSQTVAKIERQARASSTTEVKDEPDKDHSERDKDASAKATEGHLAEVELARKEAQVVVNKQKDELAKQQNEIVRLSEQVTSYTVKLARLTEEDISGTDAYKNLKVRLEDLAARYNHLEATNKELTERAAELESERSAFKDKLLEEQEKAILETQMQLSKTEQDLARIRSARDELLQDVALRKAREEQKFSTIKEANELAQVRAMRIESLEQDIERLKTLLDQDGSATAEVAEMDLEQLRQKYDKLEKSYNILTQELPALEQTYKKAHELATKKVDLHNETLAKINRVMGEKNKADSKYFAAMKAKESLQNETRAVRNQNAKSTEIITQLKEAEKRVRELVHNLEKQVAEYKSINQAMVLKHKEVQTRITEQANTIDSLKLQVGELGNSLRSRDTALAKEVSARREAEIDVEKFKTRAKELERALDNINKQSENTDDSQLEALKQIALCTVCRIRFKNTAIKNCGHVFCRPCADERIAARSRKCPNCGRGFAATDLFQVHL</sequence>
<feature type="coiled-coil region" evidence="16">
    <location>
        <begin position="382"/>
        <end position="438"/>
    </location>
</feature>
<dbReference type="SMART" id="SM00184">
    <property type="entry name" value="RING"/>
    <property type="match status" value="1"/>
</dbReference>
<dbReference type="GO" id="GO:0005634">
    <property type="term" value="C:nucleus"/>
    <property type="evidence" value="ECO:0007669"/>
    <property type="project" value="UniProtKB-SubCell"/>
</dbReference>
<dbReference type="GO" id="GO:0008270">
    <property type="term" value="F:zinc ion binding"/>
    <property type="evidence" value="ECO:0007669"/>
    <property type="project" value="UniProtKB-KW"/>
</dbReference>
<evidence type="ECO:0000256" key="6">
    <source>
        <dbReference type="ARBA" id="ARBA00022723"/>
    </source>
</evidence>
<evidence type="ECO:0000256" key="5">
    <source>
        <dbReference type="ARBA" id="ARBA00022679"/>
    </source>
</evidence>
<feature type="coiled-coil region" evidence="16">
    <location>
        <begin position="579"/>
        <end position="613"/>
    </location>
</feature>
<accession>A0A4V3SIR9</accession>
<evidence type="ECO:0000256" key="14">
    <source>
        <dbReference type="PROSITE-ProRule" id="PRU00175"/>
    </source>
</evidence>
<comment type="similarity">
    <text evidence="4 15">Belongs to the BRE1 family.</text>
</comment>
<feature type="domain" description="RING-type" evidence="18">
    <location>
        <begin position="624"/>
        <end position="662"/>
    </location>
</feature>
<feature type="compositionally biased region" description="Basic and acidic residues" evidence="17">
    <location>
        <begin position="195"/>
        <end position="215"/>
    </location>
</feature>